<dbReference type="EMBL" id="JAYKXN010000002">
    <property type="protein sequence ID" value="KAK7309738.1"/>
    <property type="molecule type" value="Genomic_DNA"/>
</dbReference>
<gene>
    <name evidence="9" type="ORF">RJT34_06707</name>
</gene>
<dbReference type="Gene3D" id="3.30.730.10">
    <property type="entry name" value="AP2/ERF domain"/>
    <property type="match status" value="1"/>
</dbReference>
<dbReference type="InterPro" id="IPR036955">
    <property type="entry name" value="AP2/ERF_dom_sf"/>
</dbReference>
<feature type="region of interest" description="Disordered" evidence="7">
    <location>
        <begin position="1"/>
        <end position="48"/>
    </location>
</feature>
<dbReference type="AlphaFoldDB" id="A0AAN9PUG6"/>
<keyword evidence="5" id="KW-0804">Transcription</keyword>
<dbReference type="GO" id="GO:0005634">
    <property type="term" value="C:nucleus"/>
    <property type="evidence" value="ECO:0007669"/>
    <property type="project" value="UniProtKB-SubCell"/>
</dbReference>
<name>A0AAN9PUG6_CLITE</name>
<comment type="subcellular location">
    <subcellularLocation>
        <location evidence="1">Nucleus</location>
    </subcellularLocation>
</comment>
<dbReference type="PANTHER" id="PTHR31677">
    <property type="entry name" value="AP2 DOMAIN CLASS TRANSCRIPTION FACTOR"/>
    <property type="match status" value="1"/>
</dbReference>
<dbReference type="PANTHER" id="PTHR31677:SF146">
    <property type="entry name" value="ETHYLENE-RESPONSIVE TRANSCRIPTION FACTOR ESR2"/>
    <property type="match status" value="1"/>
</dbReference>
<protein>
    <recommendedName>
        <fullName evidence="8">AP2/ERF domain-containing protein</fullName>
    </recommendedName>
</protein>
<evidence type="ECO:0000256" key="3">
    <source>
        <dbReference type="ARBA" id="ARBA00023015"/>
    </source>
</evidence>
<keyword evidence="3" id="KW-0805">Transcription regulation</keyword>
<evidence type="ECO:0000256" key="6">
    <source>
        <dbReference type="ARBA" id="ARBA00023242"/>
    </source>
</evidence>
<evidence type="ECO:0000313" key="10">
    <source>
        <dbReference type="Proteomes" id="UP001359559"/>
    </source>
</evidence>
<dbReference type="GO" id="GO:0003700">
    <property type="term" value="F:DNA-binding transcription factor activity"/>
    <property type="evidence" value="ECO:0007669"/>
    <property type="project" value="InterPro"/>
</dbReference>
<dbReference type="SMART" id="SM00380">
    <property type="entry name" value="AP2"/>
    <property type="match status" value="1"/>
</dbReference>
<keyword evidence="10" id="KW-1185">Reference proteome</keyword>
<accession>A0AAN9PUG6</accession>
<feature type="domain" description="AP2/ERF" evidence="8">
    <location>
        <begin position="46"/>
        <end position="103"/>
    </location>
</feature>
<evidence type="ECO:0000256" key="1">
    <source>
        <dbReference type="ARBA" id="ARBA00004123"/>
    </source>
</evidence>
<dbReference type="InterPro" id="IPR001471">
    <property type="entry name" value="AP2/ERF_dom"/>
</dbReference>
<keyword evidence="6" id="KW-0539">Nucleus</keyword>
<evidence type="ECO:0000256" key="7">
    <source>
        <dbReference type="SAM" id="MobiDB-lite"/>
    </source>
</evidence>
<keyword evidence="4" id="KW-0238">DNA-binding</keyword>
<keyword evidence="2" id="KW-0936">Ethylene signaling pathway</keyword>
<dbReference type="GO" id="GO:0003677">
    <property type="term" value="F:DNA binding"/>
    <property type="evidence" value="ECO:0007669"/>
    <property type="project" value="UniProtKB-KW"/>
</dbReference>
<reference evidence="9 10" key="1">
    <citation type="submission" date="2024-01" db="EMBL/GenBank/DDBJ databases">
        <title>The genomes of 5 underutilized Papilionoideae crops provide insights into root nodulation and disease resistance.</title>
        <authorList>
            <person name="Yuan L."/>
        </authorList>
    </citation>
    <scope>NUCLEOTIDE SEQUENCE [LARGE SCALE GENOMIC DNA]</scope>
    <source>
        <strain evidence="9">LY-2023</strain>
        <tissue evidence="9">Leaf</tissue>
    </source>
</reference>
<evidence type="ECO:0000313" key="9">
    <source>
        <dbReference type="EMBL" id="KAK7309738.1"/>
    </source>
</evidence>
<sequence>MEETPRRLSPVPETELQNTFFSAHQKPPPAPTKRPSRENAPGGAMRYRGVRRRPWGRYAAEIRDPQSKERRWLGTFDTAEEAACAYDCAARAMRGLKARTNFVYPTSPPSATQHFFPLFNFPKPSQQPLNRINSNNPHNRHCISPVAPTFVDHNTVDFSAPTLLFRDLLNTSNPSYLSSTQHFHDQFLFNNNTSSFSSLPTASSVPGCYSFENLENVCGDNNVNNNSLGGSSSLKINTLTNCVSETCGDDDGSGFFFKESSDSGLLDEIVNSFLSKTKPNTCETPSKMEDFCNTEESLPSLVSVATNCCYNDTRKGVPKRETNLGVSFGLPMQPFDTINGFNTVQAMSVGNNEEIITSLAENSIIEEIFQYPDLLNAFTVRMQNA</sequence>
<dbReference type="InterPro" id="IPR016177">
    <property type="entry name" value="DNA-bd_dom_sf"/>
</dbReference>
<evidence type="ECO:0000256" key="4">
    <source>
        <dbReference type="ARBA" id="ARBA00023125"/>
    </source>
</evidence>
<dbReference type="Pfam" id="PF00847">
    <property type="entry name" value="AP2"/>
    <property type="match status" value="1"/>
</dbReference>
<dbReference type="PRINTS" id="PR00367">
    <property type="entry name" value="ETHRSPELEMNT"/>
</dbReference>
<evidence type="ECO:0000256" key="5">
    <source>
        <dbReference type="ARBA" id="ARBA00023163"/>
    </source>
</evidence>
<dbReference type="PROSITE" id="PS51032">
    <property type="entry name" value="AP2_ERF"/>
    <property type="match status" value="1"/>
</dbReference>
<dbReference type="CDD" id="cd00018">
    <property type="entry name" value="AP2"/>
    <property type="match status" value="1"/>
</dbReference>
<organism evidence="9 10">
    <name type="scientific">Clitoria ternatea</name>
    <name type="common">Butterfly pea</name>
    <dbReference type="NCBI Taxonomy" id="43366"/>
    <lineage>
        <taxon>Eukaryota</taxon>
        <taxon>Viridiplantae</taxon>
        <taxon>Streptophyta</taxon>
        <taxon>Embryophyta</taxon>
        <taxon>Tracheophyta</taxon>
        <taxon>Spermatophyta</taxon>
        <taxon>Magnoliopsida</taxon>
        <taxon>eudicotyledons</taxon>
        <taxon>Gunneridae</taxon>
        <taxon>Pentapetalae</taxon>
        <taxon>rosids</taxon>
        <taxon>fabids</taxon>
        <taxon>Fabales</taxon>
        <taxon>Fabaceae</taxon>
        <taxon>Papilionoideae</taxon>
        <taxon>50 kb inversion clade</taxon>
        <taxon>NPAAA clade</taxon>
        <taxon>indigoferoid/millettioid clade</taxon>
        <taxon>Phaseoleae</taxon>
        <taxon>Clitoria</taxon>
    </lineage>
</organism>
<dbReference type="Proteomes" id="UP001359559">
    <property type="component" value="Unassembled WGS sequence"/>
</dbReference>
<dbReference type="SUPFAM" id="SSF54171">
    <property type="entry name" value="DNA-binding domain"/>
    <property type="match status" value="1"/>
</dbReference>
<evidence type="ECO:0000256" key="2">
    <source>
        <dbReference type="ARBA" id="ARBA00022745"/>
    </source>
</evidence>
<comment type="caution">
    <text evidence="9">The sequence shown here is derived from an EMBL/GenBank/DDBJ whole genome shotgun (WGS) entry which is preliminary data.</text>
</comment>
<dbReference type="FunFam" id="3.30.730.10:FF:000001">
    <property type="entry name" value="Ethylene-responsive transcription factor 2"/>
    <property type="match status" value="1"/>
</dbReference>
<evidence type="ECO:0000259" key="8">
    <source>
        <dbReference type="PROSITE" id="PS51032"/>
    </source>
</evidence>
<dbReference type="GO" id="GO:0009873">
    <property type="term" value="P:ethylene-activated signaling pathway"/>
    <property type="evidence" value="ECO:0007669"/>
    <property type="project" value="UniProtKB-KW"/>
</dbReference>
<proteinExistence type="predicted"/>